<dbReference type="EMBL" id="VBWP01000017">
    <property type="protein sequence ID" value="TLG71079.1"/>
    <property type="molecule type" value="Genomic_DNA"/>
</dbReference>
<sequence>MAHKYNFSLVHRQEPIYYIPVLKLEIKGRMAFILFAGSALVSGLAVFGLGSLIFNLMFGVAAGAITASGVGTVLYLLSSDRDNKTGASTMFLWINRIRRQRVIITEQHEYIRMQKPYYSKGVEMYGLPTKPVSTSKRHDRR</sequence>
<name>A0A5R8Q6P0_9FIRM</name>
<keyword evidence="1" id="KW-0472">Membrane</keyword>
<proteinExistence type="predicted"/>
<reference evidence="2 3" key="1">
    <citation type="submission" date="2019-05" db="EMBL/GenBank/DDBJ databases">
        <title>Culicoidintestinum kansasii gen. nov., sp. nov. from the gastrointestinal tract of the biting midge, Culicoides sonorensis.</title>
        <authorList>
            <person name="Neupane S."/>
            <person name="Ghosh A."/>
            <person name="Gunther S."/>
            <person name="Martin K."/>
            <person name="Zurek L."/>
        </authorList>
    </citation>
    <scope>NUCLEOTIDE SEQUENCE [LARGE SCALE GENOMIC DNA]</scope>
    <source>
        <strain evidence="2 3">CS-1</strain>
    </source>
</reference>
<evidence type="ECO:0000256" key="1">
    <source>
        <dbReference type="SAM" id="Phobius"/>
    </source>
</evidence>
<feature type="transmembrane region" description="Helical" evidence="1">
    <location>
        <begin position="56"/>
        <end position="77"/>
    </location>
</feature>
<organism evidence="2 3">
    <name type="scientific">Culicoidibacter larvae</name>
    <dbReference type="NCBI Taxonomy" id="2579976"/>
    <lineage>
        <taxon>Bacteria</taxon>
        <taxon>Bacillati</taxon>
        <taxon>Bacillota</taxon>
        <taxon>Culicoidibacteria</taxon>
        <taxon>Culicoidibacterales</taxon>
        <taxon>Culicoidibacteraceae</taxon>
        <taxon>Culicoidibacter</taxon>
    </lineage>
</organism>
<accession>A0A5R8Q6P0</accession>
<keyword evidence="3" id="KW-1185">Reference proteome</keyword>
<keyword evidence="1" id="KW-0812">Transmembrane</keyword>
<evidence type="ECO:0000313" key="3">
    <source>
        <dbReference type="Proteomes" id="UP000306912"/>
    </source>
</evidence>
<keyword evidence="1" id="KW-1133">Transmembrane helix</keyword>
<comment type="caution">
    <text evidence="2">The sequence shown here is derived from an EMBL/GenBank/DDBJ whole genome shotgun (WGS) entry which is preliminary data.</text>
</comment>
<feature type="transmembrane region" description="Helical" evidence="1">
    <location>
        <begin position="31"/>
        <end position="50"/>
    </location>
</feature>
<dbReference type="InParanoid" id="A0A5R8Q6P0"/>
<evidence type="ECO:0000313" key="2">
    <source>
        <dbReference type="EMBL" id="TLG71079.1"/>
    </source>
</evidence>
<gene>
    <name evidence="2" type="ORF">FEZ08_11755</name>
</gene>
<dbReference type="AlphaFoldDB" id="A0A5R8Q6P0"/>
<dbReference type="Proteomes" id="UP000306912">
    <property type="component" value="Unassembled WGS sequence"/>
</dbReference>
<protein>
    <submittedName>
        <fullName evidence="2">Uncharacterized protein</fullName>
    </submittedName>
</protein>
<dbReference type="RefSeq" id="WP_138192643.1">
    <property type="nucleotide sequence ID" value="NZ_VBWP01000017.1"/>
</dbReference>